<dbReference type="PROSITE" id="PS51118">
    <property type="entry name" value="HTH_HXLR"/>
    <property type="match status" value="1"/>
</dbReference>
<dbReference type="Pfam" id="PF01638">
    <property type="entry name" value="HxlR"/>
    <property type="match status" value="1"/>
</dbReference>
<dbReference type="PANTHER" id="PTHR33204">
    <property type="entry name" value="TRANSCRIPTIONAL REGULATOR, MARR FAMILY"/>
    <property type="match status" value="1"/>
</dbReference>
<dbReference type="PANTHER" id="PTHR33204:SF37">
    <property type="entry name" value="HTH-TYPE TRANSCRIPTIONAL REGULATOR YODB"/>
    <property type="match status" value="1"/>
</dbReference>
<dbReference type="CDD" id="cd00090">
    <property type="entry name" value="HTH_ARSR"/>
    <property type="match status" value="1"/>
</dbReference>
<evidence type="ECO:0000256" key="2">
    <source>
        <dbReference type="ARBA" id="ARBA00023125"/>
    </source>
</evidence>
<reference evidence="5 6" key="1">
    <citation type="submission" date="2015-09" db="EMBL/GenBank/DDBJ databases">
        <title>Draft genome sequence of Kouleothrix aurantiaca JCM 19913.</title>
        <authorList>
            <person name="Hemp J."/>
        </authorList>
    </citation>
    <scope>NUCLEOTIDE SEQUENCE [LARGE SCALE GENOMIC DNA]</scope>
    <source>
        <strain evidence="5 6">COM-B</strain>
    </source>
</reference>
<name>A0A0N8PR16_9CHLR</name>
<evidence type="ECO:0000313" key="6">
    <source>
        <dbReference type="Proteomes" id="UP000050509"/>
    </source>
</evidence>
<gene>
    <name evidence="5" type="ORF">SE17_36815</name>
</gene>
<dbReference type="Gene3D" id="1.10.10.10">
    <property type="entry name" value="Winged helix-like DNA-binding domain superfamily/Winged helix DNA-binding domain"/>
    <property type="match status" value="1"/>
</dbReference>
<dbReference type="SUPFAM" id="SSF46785">
    <property type="entry name" value="Winged helix' DNA-binding domain"/>
    <property type="match status" value="1"/>
</dbReference>
<dbReference type="InterPro" id="IPR011991">
    <property type="entry name" value="ArsR-like_HTH"/>
</dbReference>
<keyword evidence="6" id="KW-1185">Reference proteome</keyword>
<feature type="domain" description="HTH hxlR-type" evidence="4">
    <location>
        <begin position="12"/>
        <end position="111"/>
    </location>
</feature>
<dbReference type="InterPro" id="IPR036388">
    <property type="entry name" value="WH-like_DNA-bd_sf"/>
</dbReference>
<keyword evidence="3" id="KW-0804">Transcription</keyword>
<dbReference type="InterPro" id="IPR036390">
    <property type="entry name" value="WH_DNA-bd_sf"/>
</dbReference>
<proteinExistence type="predicted"/>
<evidence type="ECO:0000313" key="5">
    <source>
        <dbReference type="EMBL" id="KPV48669.1"/>
    </source>
</evidence>
<accession>A0A0N8PR16</accession>
<keyword evidence="1" id="KW-0805">Transcription regulation</keyword>
<dbReference type="Proteomes" id="UP000050509">
    <property type="component" value="Unassembled WGS sequence"/>
</dbReference>
<dbReference type="EMBL" id="LJCR01002478">
    <property type="protein sequence ID" value="KPV48669.1"/>
    <property type="molecule type" value="Genomic_DNA"/>
</dbReference>
<evidence type="ECO:0000256" key="3">
    <source>
        <dbReference type="ARBA" id="ARBA00023163"/>
    </source>
</evidence>
<dbReference type="GO" id="GO:0003677">
    <property type="term" value="F:DNA binding"/>
    <property type="evidence" value="ECO:0007669"/>
    <property type="project" value="UniProtKB-KW"/>
</dbReference>
<organism evidence="5 6">
    <name type="scientific">Kouleothrix aurantiaca</name>
    <dbReference type="NCBI Taxonomy" id="186479"/>
    <lineage>
        <taxon>Bacteria</taxon>
        <taxon>Bacillati</taxon>
        <taxon>Chloroflexota</taxon>
        <taxon>Chloroflexia</taxon>
        <taxon>Chloroflexales</taxon>
        <taxon>Roseiflexineae</taxon>
        <taxon>Roseiflexaceae</taxon>
        <taxon>Kouleothrix</taxon>
    </lineage>
</organism>
<protein>
    <recommendedName>
        <fullName evidence="4">HTH hxlR-type domain-containing protein</fullName>
    </recommendedName>
</protein>
<evidence type="ECO:0000259" key="4">
    <source>
        <dbReference type="PROSITE" id="PS51118"/>
    </source>
</evidence>
<sequence length="119" mass="13536">MRPAMVHSEQGCQQYQHAIELIGKRWTGLVIMVLLDGPQRFSAIAEQLGGVSDRMLSERLKELESEGMIERRVYAETPVRIEYRLTPKGAALAPVIEAVQQWSRAWPQEEYAEPQEEAA</sequence>
<keyword evidence="2" id="KW-0238">DNA-binding</keyword>
<comment type="caution">
    <text evidence="5">The sequence shown here is derived from an EMBL/GenBank/DDBJ whole genome shotgun (WGS) entry which is preliminary data.</text>
</comment>
<dbReference type="PATRIC" id="fig|186479.3.peg.5000"/>
<evidence type="ECO:0000256" key="1">
    <source>
        <dbReference type="ARBA" id="ARBA00023015"/>
    </source>
</evidence>
<dbReference type="AlphaFoldDB" id="A0A0N8PR16"/>
<dbReference type="InterPro" id="IPR002577">
    <property type="entry name" value="HTH_HxlR"/>
</dbReference>